<accession>C9RNJ0</accession>
<proteinExistence type="predicted"/>
<dbReference type="Proteomes" id="UP000001497">
    <property type="component" value="Chromosome"/>
</dbReference>
<dbReference type="NCBIfam" id="NF005548">
    <property type="entry name" value="PRK07208.1-4"/>
    <property type="match status" value="1"/>
</dbReference>
<feature type="domain" description="Amine oxidase" evidence="1">
    <location>
        <begin position="16"/>
        <end position="495"/>
    </location>
</feature>
<dbReference type="NCBIfam" id="NF005546">
    <property type="entry name" value="PRK07208.1-2"/>
    <property type="match status" value="1"/>
</dbReference>
<reference evidence="4" key="2">
    <citation type="submission" date="2010-08" db="EMBL/GenBank/DDBJ databases">
        <title>Complete sequence of Fibrobacter succinogenes subsp. succinogenes S85.</title>
        <authorList>
            <person name="Durkin A.S."/>
            <person name="Nelson K.E."/>
            <person name="Morrison M."/>
            <person name="Forsberg C.W."/>
            <person name="Wilson D.B."/>
            <person name="Russell J.B."/>
            <person name="Cann I.K.O."/>
            <person name="Mackie R.I."/>
            <person name="White B.A."/>
        </authorList>
    </citation>
    <scope>NUCLEOTIDE SEQUENCE [LARGE SCALE GENOMIC DNA]</scope>
    <source>
        <strain evidence="4">ATCC 19169 / S85</strain>
    </source>
</reference>
<reference evidence="2 5" key="1">
    <citation type="submission" date="2009-10" db="EMBL/GenBank/DDBJ databases">
        <title>Complete sequence of Fibrobacter succinogenes subsp. succinogenes S85.</title>
        <authorList>
            <consortium name="US DOE Joint Genome Institute"/>
            <person name="Lucas S."/>
            <person name="Copeland A."/>
            <person name="Lapidus A."/>
            <person name="Glavina del Rio T."/>
            <person name="Tice H."/>
            <person name="Bruce D."/>
            <person name="Goodwin L."/>
            <person name="Pitluck S."/>
            <person name="Chertkov O."/>
            <person name="Detter J.C."/>
            <person name="Han C."/>
            <person name="Tapia R."/>
            <person name="Larimer F."/>
            <person name="Land M."/>
            <person name="Hauser L."/>
            <person name="Kyrpides N."/>
            <person name="Mikhailova N."/>
            <person name="Weimer P.J."/>
            <person name="Stevenson D.M."/>
            <person name="Boyum J."/>
            <person name="Brumm P.I."/>
            <person name="Mead D."/>
        </authorList>
    </citation>
    <scope>NUCLEOTIDE SEQUENCE [LARGE SCALE GENOMIC DNA]</scope>
    <source>
        <strain evidence="5">ATCC 19169 / S85</strain>
        <strain evidence="2">S85</strain>
    </source>
</reference>
<evidence type="ECO:0000313" key="5">
    <source>
        <dbReference type="Proteomes" id="UP000001497"/>
    </source>
</evidence>
<dbReference type="AlphaFoldDB" id="C9RNJ0"/>
<dbReference type="STRING" id="59374.FSU_1271"/>
<organism evidence="3 4">
    <name type="scientific">Fibrobacter succinogenes (strain ATCC 19169 / S85)</name>
    <dbReference type="NCBI Taxonomy" id="59374"/>
    <lineage>
        <taxon>Bacteria</taxon>
        <taxon>Pseudomonadati</taxon>
        <taxon>Fibrobacterota</taxon>
        <taxon>Fibrobacteria</taxon>
        <taxon>Fibrobacterales</taxon>
        <taxon>Fibrobacteraceae</taxon>
        <taxon>Fibrobacter</taxon>
    </lineage>
</organism>
<dbReference type="KEGG" id="fsc:FSU_1271"/>
<evidence type="ECO:0000313" key="4">
    <source>
        <dbReference type="Proteomes" id="UP000000517"/>
    </source>
</evidence>
<dbReference type="GO" id="GO:0005829">
    <property type="term" value="C:cytosol"/>
    <property type="evidence" value="ECO:0007669"/>
    <property type="project" value="TreeGrafter"/>
</dbReference>
<sequence>MKKNSQIAVIAGAGPAGLTAALELLRTTDVKPVIFEAEDVIGGISRTARYNGNRMDIGGHRFFSKSDTVMDWWQGILPLQGVASKDDIAIGRTVPLTEGGPDPEKTDYVMLCRSRLSRILFLRKLFNYPISLNGDTIRNLGLWRMMKIGLSYIKVQLMPARKENSLEDFMINRFGVELYRTFFRDYTEKVWGVPCSKISPDWGGQRIKGLSITKTVVHAVKQIFAGKKNAEGAADGANGADIRQKDTETSLIGQFLYPKFGPGQLWETVAEKVQEMGGKIVMNARVVGVNRDGTGKCVESVVVDYGRYTETVPCDYFLSTMPVKELVAAMDNEKNPVPSEVRRVSDGLVYRDFITVGLLLDKLEIKNPAKPGTPESKLKFVADNWIYVQESDVKLGRIQIFNNWSPYLVADPEKVWIGLEYFATEGDDMWNMPDADFIKFAIAELDKIDVARPESVRDSVVFHIKKAYPAYFGTYGEFDKVREYVDPIDNLFLMGRNGMHKYNNMDHSMLAAMEVVKCIREGCSDKTALWSVNSEEEYHEGKKL</sequence>
<dbReference type="eggNOG" id="COG1232">
    <property type="taxonomic scope" value="Bacteria"/>
</dbReference>
<dbReference type="InterPro" id="IPR036188">
    <property type="entry name" value="FAD/NAD-bd_sf"/>
</dbReference>
<dbReference type="GO" id="GO:0050660">
    <property type="term" value="F:flavin adenine dinucleotide binding"/>
    <property type="evidence" value="ECO:0007669"/>
    <property type="project" value="TreeGrafter"/>
</dbReference>
<protein>
    <submittedName>
        <fullName evidence="2">Amine oxidase</fullName>
    </submittedName>
</protein>
<keyword evidence="5" id="KW-1185">Reference proteome</keyword>
<dbReference type="GO" id="GO:0016491">
    <property type="term" value="F:oxidoreductase activity"/>
    <property type="evidence" value="ECO:0007669"/>
    <property type="project" value="InterPro"/>
</dbReference>
<dbReference type="Pfam" id="PF01593">
    <property type="entry name" value="Amino_oxidase"/>
    <property type="match status" value="1"/>
</dbReference>
<evidence type="ECO:0000313" key="2">
    <source>
        <dbReference type="EMBL" id="ACX74436.1"/>
    </source>
</evidence>
<dbReference type="PANTHER" id="PTHR21197">
    <property type="entry name" value="UDP-GALACTOPYRANOSE MUTASE"/>
    <property type="match status" value="1"/>
</dbReference>
<evidence type="ECO:0000313" key="3">
    <source>
        <dbReference type="EMBL" id="ADL25334.1"/>
    </source>
</evidence>
<dbReference type="GO" id="GO:0008767">
    <property type="term" value="F:UDP-galactopyranose mutase activity"/>
    <property type="evidence" value="ECO:0007669"/>
    <property type="project" value="TreeGrafter"/>
</dbReference>
<dbReference type="Proteomes" id="UP000000517">
    <property type="component" value="Chromosome"/>
</dbReference>
<reference evidence="3" key="3">
    <citation type="submission" date="2010-08" db="EMBL/GenBank/DDBJ databases">
        <authorList>
            <person name="Durkin A.S."/>
            <person name="Nelson K.E."/>
            <person name="Morrison M."/>
            <person name="Forsberg C.W."/>
            <person name="Wilson D.B."/>
            <person name="Russell J.B."/>
            <person name="Cann I.K.O."/>
            <person name="Mackie R.I."/>
            <person name="White B.A."/>
        </authorList>
    </citation>
    <scope>NUCLEOTIDE SEQUENCE</scope>
    <source>
        <strain evidence="3">S85</strain>
    </source>
</reference>
<dbReference type="KEGG" id="fsu:Fisuc_0827"/>
<dbReference type="OrthoDB" id="9814556at2"/>
<dbReference type="InterPro" id="IPR002937">
    <property type="entry name" value="Amino_oxidase"/>
</dbReference>
<dbReference type="PANTHER" id="PTHR21197:SF0">
    <property type="entry name" value="UDP-GALACTOPYRANOSE MUTASE"/>
    <property type="match status" value="1"/>
</dbReference>
<name>C9RNJ0_FIBSS</name>
<gene>
    <name evidence="2" type="ordered locus">Fisuc_0827</name>
    <name evidence="3" type="ordered locus">FSU_1271</name>
</gene>
<dbReference type="EMBL" id="CP002158">
    <property type="protein sequence ID" value="ADL25334.1"/>
    <property type="molecule type" value="Genomic_DNA"/>
</dbReference>
<dbReference type="HOGENOM" id="CLU_026719_1_0_0"/>
<dbReference type="Gene3D" id="3.50.50.60">
    <property type="entry name" value="FAD/NAD(P)-binding domain"/>
    <property type="match status" value="1"/>
</dbReference>
<evidence type="ECO:0000259" key="1">
    <source>
        <dbReference type="Pfam" id="PF01593"/>
    </source>
</evidence>
<dbReference type="SUPFAM" id="SSF51905">
    <property type="entry name" value="FAD/NAD(P)-binding domain"/>
    <property type="match status" value="1"/>
</dbReference>
<dbReference type="EMBL" id="CP001792">
    <property type="protein sequence ID" value="ACX74436.1"/>
    <property type="molecule type" value="Genomic_DNA"/>
</dbReference>
<dbReference type="RefSeq" id="WP_014545582.1">
    <property type="nucleotide sequence ID" value="NC_013410.1"/>
</dbReference>
<dbReference type="PATRIC" id="fig|59374.8.peg.1228"/>
<dbReference type="NCBIfam" id="NF005549">
    <property type="entry name" value="PRK07208.1-5"/>
    <property type="match status" value="1"/>
</dbReference>